<dbReference type="AlphaFoldDB" id="A0A195EM36"/>
<accession>A0A195EM36</accession>
<feature type="compositionally biased region" description="Polar residues" evidence="4">
    <location>
        <begin position="387"/>
        <end position="406"/>
    </location>
</feature>
<proteinExistence type="inferred from homology"/>
<dbReference type="EMBL" id="KQ978691">
    <property type="protein sequence ID" value="KYN29191.1"/>
    <property type="molecule type" value="Genomic_DNA"/>
</dbReference>
<evidence type="ECO:0000259" key="5">
    <source>
        <dbReference type="Pfam" id="PF01918"/>
    </source>
</evidence>
<dbReference type="InterPro" id="IPR002775">
    <property type="entry name" value="DNA/RNA-bd_Alba-like"/>
</dbReference>
<reference evidence="6 7" key="1">
    <citation type="submission" date="2015-09" db="EMBL/GenBank/DDBJ databases">
        <title>Trachymyrmex cornetzi WGS genome.</title>
        <authorList>
            <person name="Nygaard S."/>
            <person name="Hu H."/>
            <person name="Boomsma J."/>
            <person name="Zhang G."/>
        </authorList>
    </citation>
    <scope>NUCLEOTIDE SEQUENCE [LARGE SCALE GENOMIC DNA]</scope>
    <source>
        <strain evidence="6">Tcor2-1</strain>
        <tissue evidence="6">Whole body</tissue>
    </source>
</reference>
<feature type="region of interest" description="Disordered" evidence="4">
    <location>
        <begin position="422"/>
        <end position="482"/>
    </location>
</feature>
<dbReference type="GO" id="GO:0003723">
    <property type="term" value="F:RNA binding"/>
    <property type="evidence" value="ECO:0007669"/>
    <property type="project" value="TreeGrafter"/>
</dbReference>
<evidence type="ECO:0000313" key="7">
    <source>
        <dbReference type="Proteomes" id="UP000078492"/>
    </source>
</evidence>
<dbReference type="Proteomes" id="UP000078492">
    <property type="component" value="Unassembled WGS sequence"/>
</dbReference>
<comment type="subcellular location">
    <subcellularLocation>
        <location evidence="1">Nucleus</location>
    </subcellularLocation>
</comment>
<evidence type="ECO:0000256" key="3">
    <source>
        <dbReference type="ARBA" id="ARBA00023242"/>
    </source>
</evidence>
<evidence type="ECO:0000256" key="4">
    <source>
        <dbReference type="SAM" id="MobiDB-lite"/>
    </source>
</evidence>
<dbReference type="SUPFAM" id="SSF82704">
    <property type="entry name" value="AlbA-like"/>
    <property type="match status" value="1"/>
</dbReference>
<name>A0A195EM36_9HYME</name>
<protein>
    <submittedName>
        <fullName evidence="6">Alba-like protein C9orf23 like protein</fullName>
    </submittedName>
</protein>
<feature type="compositionally biased region" description="Polar residues" evidence="4">
    <location>
        <begin position="423"/>
        <end position="437"/>
    </location>
</feature>
<dbReference type="STRING" id="471704.A0A195EM36"/>
<evidence type="ECO:0000256" key="2">
    <source>
        <dbReference type="ARBA" id="ARBA00008018"/>
    </source>
</evidence>
<evidence type="ECO:0000313" key="6">
    <source>
        <dbReference type="EMBL" id="KYN29191.1"/>
    </source>
</evidence>
<dbReference type="Gene3D" id="3.30.110.20">
    <property type="entry name" value="Alba-like domain"/>
    <property type="match status" value="1"/>
</dbReference>
<organism evidence="6 7">
    <name type="scientific">Trachymyrmex cornetzi</name>
    <dbReference type="NCBI Taxonomy" id="471704"/>
    <lineage>
        <taxon>Eukaryota</taxon>
        <taxon>Metazoa</taxon>
        <taxon>Ecdysozoa</taxon>
        <taxon>Arthropoda</taxon>
        <taxon>Hexapoda</taxon>
        <taxon>Insecta</taxon>
        <taxon>Pterygota</taxon>
        <taxon>Neoptera</taxon>
        <taxon>Endopterygota</taxon>
        <taxon>Hymenoptera</taxon>
        <taxon>Apocrita</taxon>
        <taxon>Aculeata</taxon>
        <taxon>Formicoidea</taxon>
        <taxon>Formicidae</taxon>
        <taxon>Myrmicinae</taxon>
        <taxon>Trachymyrmex</taxon>
    </lineage>
</organism>
<comment type="similarity">
    <text evidence="2">Belongs to the histone-like Alba family.</text>
</comment>
<feature type="non-terminal residue" evidence="6">
    <location>
        <position position="1"/>
    </location>
</feature>
<dbReference type="PANTHER" id="PTHR13516:SF4">
    <property type="entry name" value="FI09323P"/>
    <property type="match status" value="1"/>
</dbReference>
<keyword evidence="3" id="KW-0539">Nucleus</keyword>
<dbReference type="PANTHER" id="PTHR13516">
    <property type="entry name" value="RIBONUCLEASE P SUBUNIT P25"/>
    <property type="match status" value="1"/>
</dbReference>
<dbReference type="Pfam" id="PF01918">
    <property type="entry name" value="Alba"/>
    <property type="match status" value="1"/>
</dbReference>
<dbReference type="InterPro" id="IPR036882">
    <property type="entry name" value="Alba-like_dom_sf"/>
</dbReference>
<feature type="compositionally biased region" description="Basic residues" evidence="4">
    <location>
        <begin position="455"/>
        <end position="465"/>
    </location>
</feature>
<dbReference type="GO" id="GO:0001682">
    <property type="term" value="P:tRNA 5'-leader removal"/>
    <property type="evidence" value="ECO:0007669"/>
    <property type="project" value="TreeGrafter"/>
</dbReference>
<feature type="region of interest" description="Disordered" evidence="4">
    <location>
        <begin position="355"/>
        <end position="410"/>
    </location>
</feature>
<dbReference type="InterPro" id="IPR051958">
    <property type="entry name" value="Alba-like_NAB"/>
</dbReference>
<feature type="domain" description="DNA/RNA-binding protein Alba-like" evidence="5">
    <location>
        <begin position="257"/>
        <end position="318"/>
    </location>
</feature>
<keyword evidence="7" id="KW-1185">Reference proteome</keyword>
<gene>
    <name evidence="6" type="ORF">ALC57_01313</name>
</gene>
<dbReference type="GO" id="GO:0005634">
    <property type="term" value="C:nucleus"/>
    <property type="evidence" value="ECO:0007669"/>
    <property type="project" value="UniProtKB-SubCell"/>
</dbReference>
<evidence type="ECO:0000256" key="1">
    <source>
        <dbReference type="ARBA" id="ARBA00004123"/>
    </source>
</evidence>
<dbReference type="GO" id="GO:0000172">
    <property type="term" value="C:ribonuclease MRP complex"/>
    <property type="evidence" value="ECO:0007669"/>
    <property type="project" value="TreeGrafter"/>
</dbReference>
<sequence>VNVAHEFANVVHHLLPANAEFFDIHGDLLQVQFSNLCFTNRDFAIVTSRITRNFNFRKIRGRLMRTPFALSYLLLLMEKTRVVHRVPVHPPQYNSCMCLYTYSVSPVRAKIIGSNYSSKGIFIRRLCELTCKLKIHVRAKRRKNVNPFAMDIAHELADVVYYLLTANAEFYVSKYVNICILWFSSLTYTSTTIETYSRRRRLLILVERERSGMLKTKWMGRSKWKKKIQQKKSTVRQTEESTNIKVPIHNLPEKFLWMHVKSGTKIRNVLGYAMKEFPSYNSIVWTGTGSGIAKTISCAEIFKRKNEDLHQVTKLRYVSSEKSKEDTVKAHRIPEVHILLTKDIKDTTELGYQAPGDNGRFLKNKNATESKTTTTTESIDDTKMDTTAESTGDVNTGVRTESTGDVNTDIRKKNTDDVKIDTTESTSDVKTGSTTESLVKGSTDDVPCIDEQSRIMKKNKKRKKNKAIENAELPSKKKKHRD</sequence>